<evidence type="ECO:0000313" key="3">
    <source>
        <dbReference type="EMBL" id="MDE1656927.1"/>
    </source>
</evidence>
<proteinExistence type="predicted"/>
<feature type="coiled-coil region" evidence="1">
    <location>
        <begin position="9"/>
        <end position="218"/>
    </location>
</feature>
<feature type="compositionally biased region" description="Pro residues" evidence="2">
    <location>
        <begin position="516"/>
        <end position="540"/>
    </location>
</feature>
<dbReference type="RefSeq" id="WP_274778628.1">
    <property type="nucleotide sequence ID" value="NZ_CAUPIE010000017.1"/>
</dbReference>
<feature type="compositionally biased region" description="Pro residues" evidence="2">
    <location>
        <begin position="483"/>
        <end position="498"/>
    </location>
</feature>
<dbReference type="Proteomes" id="UP001219297">
    <property type="component" value="Unassembled WGS sequence"/>
</dbReference>
<feature type="region of interest" description="Disordered" evidence="2">
    <location>
        <begin position="452"/>
        <end position="542"/>
    </location>
</feature>
<evidence type="ECO:0000313" key="4">
    <source>
        <dbReference type="Proteomes" id="UP001219297"/>
    </source>
</evidence>
<name>A0ABT5VAD2_9ACTO</name>
<dbReference type="EMBL" id="JARBHI010000018">
    <property type="protein sequence ID" value="MDE1656927.1"/>
    <property type="molecule type" value="Genomic_DNA"/>
</dbReference>
<reference evidence="3 4" key="1">
    <citation type="submission" date="2023-02" db="EMBL/GenBank/DDBJ databases">
        <title>Defining the Infant Male Urobiome and Moving Towards Mechanisms in Urobiome Research.</title>
        <authorList>
            <person name="Reasoner S."/>
            <person name="Flores V."/>
            <person name="Van Horn G."/>
            <person name="Morales G."/>
            <person name="Peard L."/>
            <person name="Abelson B."/>
            <person name="Manuel C."/>
            <person name="Lee J."/>
            <person name="Baker B."/>
            <person name="Williams T."/>
            <person name="Schmitz J."/>
            <person name="Clayton D."/>
            <person name="Hadjifrangiskou M."/>
        </authorList>
    </citation>
    <scope>NUCLEOTIDE SEQUENCE [LARGE SCALE GENOMIC DNA]</scope>
    <source>
        <strain evidence="3 4">AS1053</strain>
    </source>
</reference>
<evidence type="ECO:0000256" key="2">
    <source>
        <dbReference type="SAM" id="MobiDB-lite"/>
    </source>
</evidence>
<feature type="region of interest" description="Disordered" evidence="2">
    <location>
        <begin position="383"/>
        <end position="418"/>
    </location>
</feature>
<sequence>MSTLEDGRLRLLEREYASLLLEKRRLEAECENLKAAQSADKRETASLSARITQLEEALESERLTAAQAEEQRANLEAEAGRVRQECSDLQASHASEKNTWEEQAAAQNLALQQAQASSSALETELAAARNELDAARRRVGELEEQTRTVQQVLSEADATREALTACQQELVRVREGNTKLKASNDALAGQLEQARVQVSALTAQLEERTAEVTALETQNADEHEKLADAFRQVEQAQTSLLEKTTALQESEQTLATERDARAAERQELEALRREMEENQARETQEGEQAEAMRLELAQAREEQTRLAQELGERTEYAQTLEADKNRLKRERNTATSQVRDLHTELTAAELALEKAKIRETEQARMLEELQAENKRLNAQLSAGRPADTVSLPVVQRPPTIPPAPAEESLPTGDDKEGDRHGRLLKTLAALVALVLALAAGYLAHLLLTSTDDVADPSPVASSLTATPRSAPPSTSAPATPATPAVPTPPADTTPPAPPVGEGGSAPQGTDDQPVSQPDPPAPVEEPPAPAPAPEPVPVPEPAYVTDLSAGATSSGRSVTISASVSTSGAVPVSVYASVGGRSLSLGSQTVAGSGFFEASISLPPGTYSWSVSADGLVNSGTITVY</sequence>
<feature type="coiled-coil region" evidence="1">
    <location>
        <begin position="247"/>
        <end position="379"/>
    </location>
</feature>
<gene>
    <name evidence="3" type="ORF">PWJ81_07580</name>
</gene>
<organism evidence="3 4">
    <name type="scientific">Actinotignum sanguinis</name>
    <dbReference type="NCBI Taxonomy" id="1445614"/>
    <lineage>
        <taxon>Bacteria</taxon>
        <taxon>Bacillati</taxon>
        <taxon>Actinomycetota</taxon>
        <taxon>Actinomycetes</taxon>
        <taxon>Actinomycetales</taxon>
        <taxon>Actinomycetaceae</taxon>
        <taxon>Actinotignum</taxon>
    </lineage>
</organism>
<evidence type="ECO:0000256" key="1">
    <source>
        <dbReference type="SAM" id="Coils"/>
    </source>
</evidence>
<feature type="compositionally biased region" description="Polar residues" evidence="2">
    <location>
        <begin position="506"/>
        <end position="515"/>
    </location>
</feature>
<dbReference type="PANTHER" id="PTHR18898">
    <property type="entry name" value="NUCLEOPROTEIN TPR-RELATED"/>
    <property type="match status" value="1"/>
</dbReference>
<evidence type="ECO:0008006" key="5">
    <source>
        <dbReference type="Google" id="ProtNLM"/>
    </source>
</evidence>
<keyword evidence="1" id="KW-0175">Coiled coil</keyword>
<accession>A0ABT5VAD2</accession>
<comment type="caution">
    <text evidence="3">The sequence shown here is derived from an EMBL/GenBank/DDBJ whole genome shotgun (WGS) entry which is preliminary data.</text>
</comment>
<protein>
    <recommendedName>
        <fullName evidence="5">Bacterial Ig-like domain-containing protein</fullName>
    </recommendedName>
</protein>
<dbReference type="PANTHER" id="PTHR18898:SF2">
    <property type="entry name" value="NUCLEOPROTEIN TPR"/>
    <property type="match status" value="1"/>
</dbReference>
<keyword evidence="4" id="KW-1185">Reference proteome</keyword>
<feature type="compositionally biased region" description="Low complexity" evidence="2">
    <location>
        <begin position="460"/>
        <end position="482"/>
    </location>
</feature>